<accession>A0ABS2N853</accession>
<evidence type="ECO:0000313" key="2">
    <source>
        <dbReference type="Proteomes" id="UP001646157"/>
    </source>
</evidence>
<name>A0ABS2N853_9BACI</name>
<proteinExistence type="predicted"/>
<dbReference type="RefSeq" id="WP_205168237.1">
    <property type="nucleotide sequence ID" value="NZ_JAFBDZ010000001.1"/>
</dbReference>
<reference evidence="1 2" key="1">
    <citation type="submission" date="2021-01" db="EMBL/GenBank/DDBJ databases">
        <title>Genomic Encyclopedia of Type Strains, Phase IV (KMG-IV): sequencing the most valuable type-strain genomes for metagenomic binning, comparative biology and taxonomic classification.</title>
        <authorList>
            <person name="Goeker M."/>
        </authorList>
    </citation>
    <scope>NUCLEOTIDE SEQUENCE [LARGE SCALE GENOMIC DNA]</scope>
    <source>
        <strain evidence="1 2">DSM 24834</strain>
    </source>
</reference>
<sequence>MFEHSQNIPLDNVEKAKSFPNDVDEEKYELSEEFLFDYSMHIPLDGITKTK</sequence>
<protein>
    <submittedName>
        <fullName evidence="1">Uncharacterized protein</fullName>
    </submittedName>
</protein>
<organism evidence="1 2">
    <name type="scientific">Rossellomorea pakistanensis</name>
    <dbReference type="NCBI Taxonomy" id="992288"/>
    <lineage>
        <taxon>Bacteria</taxon>
        <taxon>Bacillati</taxon>
        <taxon>Bacillota</taxon>
        <taxon>Bacilli</taxon>
        <taxon>Bacillales</taxon>
        <taxon>Bacillaceae</taxon>
        <taxon>Rossellomorea</taxon>
    </lineage>
</organism>
<gene>
    <name evidence="1" type="ORF">JOC86_000578</name>
</gene>
<evidence type="ECO:0000313" key="1">
    <source>
        <dbReference type="EMBL" id="MBM7584041.1"/>
    </source>
</evidence>
<dbReference type="Proteomes" id="UP001646157">
    <property type="component" value="Unassembled WGS sequence"/>
</dbReference>
<keyword evidence="2" id="KW-1185">Reference proteome</keyword>
<dbReference type="EMBL" id="JAFBDZ010000001">
    <property type="protein sequence ID" value="MBM7584041.1"/>
    <property type="molecule type" value="Genomic_DNA"/>
</dbReference>
<comment type="caution">
    <text evidence="1">The sequence shown here is derived from an EMBL/GenBank/DDBJ whole genome shotgun (WGS) entry which is preliminary data.</text>
</comment>